<dbReference type="Proteomes" id="UP001311232">
    <property type="component" value="Unassembled WGS sequence"/>
</dbReference>
<reference evidence="2 3" key="1">
    <citation type="submission" date="2021-06" db="EMBL/GenBank/DDBJ databases">
        <authorList>
            <person name="Palmer J.M."/>
        </authorList>
    </citation>
    <scope>NUCLEOTIDE SEQUENCE [LARGE SCALE GENOMIC DNA]</scope>
    <source>
        <strain evidence="2 3">MEX-2019</strain>
        <tissue evidence="2">Muscle</tissue>
    </source>
</reference>
<proteinExistence type="predicted"/>
<evidence type="ECO:0000256" key="1">
    <source>
        <dbReference type="SAM" id="MobiDB-lite"/>
    </source>
</evidence>
<feature type="compositionally biased region" description="Low complexity" evidence="1">
    <location>
        <begin position="53"/>
        <end position="75"/>
    </location>
</feature>
<keyword evidence="3" id="KW-1185">Reference proteome</keyword>
<evidence type="ECO:0000313" key="3">
    <source>
        <dbReference type="Proteomes" id="UP001311232"/>
    </source>
</evidence>
<evidence type="ECO:0000313" key="2">
    <source>
        <dbReference type="EMBL" id="KAK5609382.1"/>
    </source>
</evidence>
<protein>
    <submittedName>
        <fullName evidence="2">Uncharacterized protein</fullName>
    </submittedName>
</protein>
<feature type="region of interest" description="Disordered" evidence="1">
    <location>
        <begin position="53"/>
        <end position="84"/>
    </location>
</feature>
<dbReference type="EMBL" id="JAHHUM010001749">
    <property type="protein sequence ID" value="KAK5609382.1"/>
    <property type="molecule type" value="Genomic_DNA"/>
</dbReference>
<sequence>MQVNTCSQQRTENHAAKTWKLYCEVRSSRGGVTLDSMRPDDNAVSRLSMHLNSTGSSLLSDNSRSERLSSSTQSEPTRNPPSPR</sequence>
<accession>A0AAV9RKP4</accession>
<organism evidence="2 3">
    <name type="scientific">Crenichthys baileyi</name>
    <name type="common">White River springfish</name>
    <dbReference type="NCBI Taxonomy" id="28760"/>
    <lineage>
        <taxon>Eukaryota</taxon>
        <taxon>Metazoa</taxon>
        <taxon>Chordata</taxon>
        <taxon>Craniata</taxon>
        <taxon>Vertebrata</taxon>
        <taxon>Euteleostomi</taxon>
        <taxon>Actinopterygii</taxon>
        <taxon>Neopterygii</taxon>
        <taxon>Teleostei</taxon>
        <taxon>Neoteleostei</taxon>
        <taxon>Acanthomorphata</taxon>
        <taxon>Ovalentaria</taxon>
        <taxon>Atherinomorphae</taxon>
        <taxon>Cyprinodontiformes</taxon>
        <taxon>Goodeidae</taxon>
        <taxon>Crenichthys</taxon>
    </lineage>
</organism>
<comment type="caution">
    <text evidence="2">The sequence shown here is derived from an EMBL/GenBank/DDBJ whole genome shotgun (WGS) entry which is preliminary data.</text>
</comment>
<dbReference type="AlphaFoldDB" id="A0AAV9RKP4"/>
<name>A0AAV9RKP4_9TELE</name>
<gene>
    <name evidence="2" type="ORF">CRENBAI_010215</name>
</gene>